<dbReference type="GO" id="GO:0000271">
    <property type="term" value="P:polysaccharide biosynthetic process"/>
    <property type="evidence" value="ECO:0007669"/>
    <property type="project" value="InterPro"/>
</dbReference>
<dbReference type="InterPro" id="IPR001732">
    <property type="entry name" value="UDP-Glc/GDP-Man_DH_N"/>
</dbReference>
<evidence type="ECO:0000256" key="1">
    <source>
        <dbReference type="ARBA" id="ARBA00004701"/>
    </source>
</evidence>
<evidence type="ECO:0000256" key="10">
    <source>
        <dbReference type="PIRSR" id="PIRSR500134-3"/>
    </source>
</evidence>
<dbReference type="GO" id="GO:0006065">
    <property type="term" value="P:UDP-glucuronate biosynthetic process"/>
    <property type="evidence" value="ECO:0007669"/>
    <property type="project" value="UniProtKB-UniPathway"/>
</dbReference>
<feature type="binding site" evidence="10">
    <location>
        <position position="372"/>
    </location>
    <ligand>
        <name>NAD(+)</name>
        <dbReference type="ChEBI" id="CHEBI:57540"/>
    </ligand>
</feature>
<evidence type="ECO:0000256" key="6">
    <source>
        <dbReference type="ARBA" id="ARBA00047473"/>
    </source>
</evidence>
<dbReference type="InterPro" id="IPR017476">
    <property type="entry name" value="UDP-Glc/GDP-Man"/>
</dbReference>
<feature type="binding site" evidence="10">
    <location>
        <position position="181"/>
    </location>
    <ligand>
        <name>NAD(+)</name>
        <dbReference type="ChEBI" id="CHEBI:57540"/>
    </ligand>
</feature>
<dbReference type="SUPFAM" id="SSF51735">
    <property type="entry name" value="NAD(P)-binding Rossmann-fold domains"/>
    <property type="match status" value="1"/>
</dbReference>
<feature type="binding site" evidence="10">
    <location>
        <position position="111"/>
    </location>
    <ligand>
        <name>NAD(+)</name>
        <dbReference type="ChEBI" id="CHEBI:57540"/>
    </ligand>
</feature>
<evidence type="ECO:0000256" key="4">
    <source>
        <dbReference type="ARBA" id="ARBA00023002"/>
    </source>
</evidence>
<comment type="catalytic activity">
    <reaction evidence="6 7">
        <text>UDP-alpha-D-glucose + 2 NAD(+) + H2O = UDP-alpha-D-glucuronate + 2 NADH + 3 H(+)</text>
        <dbReference type="Rhea" id="RHEA:23596"/>
        <dbReference type="ChEBI" id="CHEBI:15377"/>
        <dbReference type="ChEBI" id="CHEBI:15378"/>
        <dbReference type="ChEBI" id="CHEBI:57540"/>
        <dbReference type="ChEBI" id="CHEBI:57945"/>
        <dbReference type="ChEBI" id="CHEBI:58052"/>
        <dbReference type="ChEBI" id="CHEBI:58885"/>
        <dbReference type="EC" id="1.1.1.22"/>
    </reaction>
</comment>
<dbReference type="InterPro" id="IPR008927">
    <property type="entry name" value="6-PGluconate_DH-like_C_sf"/>
</dbReference>
<comment type="pathway">
    <text evidence="1">Nucleotide-sugar biosynthesis; UDP-alpha-D-glucuronate biosynthesis; UDP-alpha-D-glucuronate from UDP-alpha-D-glucose: step 1/1.</text>
</comment>
<dbReference type="InterPro" id="IPR014027">
    <property type="entry name" value="UDP-Glc/GDP-Man_DH_C"/>
</dbReference>
<feature type="binding site" evidence="9">
    <location>
        <begin position="178"/>
        <end position="181"/>
    </location>
    <ligand>
        <name>substrate</name>
    </ligand>
</feature>
<dbReference type="Pfam" id="PF00984">
    <property type="entry name" value="UDPG_MGDP_dh"/>
    <property type="match status" value="1"/>
</dbReference>
<dbReference type="NCBIfam" id="TIGR03026">
    <property type="entry name" value="NDP-sugDHase"/>
    <property type="match status" value="1"/>
</dbReference>
<sequence length="475" mass="51028">MTIPYPSSQSMPPIPPVSPPSGSARPRLTFLGTGYLGATYAICFAELGYEVVGYDVDADKISRLAAGEVPFHEPGLPELLRRNLAAGRLRFTTDMGTVAEHGDVHFICVGTPQQADGLGADLTYVEQSVTDLARELRRKALIVGKSTVPVGTAEWVEQLVSRNADPALDVEVAWSPEFLQEGFAVEDVLRPNRIVVGVKSDWANAMLYAAHKGVFDLAATEDREVPVVVTDFATAELVKVAANAFLATKISFINAMAEVCEVAGGDVTQLARAIGYDPRIGNRFLQAGVGFGGGCLPKDIRAFQARAGELGAGEALRFLHEVDLINLRRRTRVLQLAAELLDRRVGPAGPDLFNTRIAVLGATFKPNSDDVRDAPALAVAAMLAKAGAEVHVYDPQGTDNARAVQPELAYAKSVNEAVERADLVCVLTEWADFRNADPAALGELVAARRVIDGRNCLDPALWTQAGWKYRGMGRP</sequence>
<feature type="region of interest" description="Disordered" evidence="11">
    <location>
        <begin position="1"/>
        <end position="23"/>
    </location>
</feature>
<evidence type="ECO:0000256" key="3">
    <source>
        <dbReference type="ARBA" id="ARBA00012954"/>
    </source>
</evidence>
<evidence type="ECO:0000256" key="11">
    <source>
        <dbReference type="SAM" id="MobiDB-lite"/>
    </source>
</evidence>
<feature type="binding site" evidence="9">
    <location>
        <begin position="284"/>
        <end position="288"/>
    </location>
    <ligand>
        <name>substrate</name>
    </ligand>
</feature>
<dbReference type="EC" id="1.1.1.22" evidence="3 7"/>
<reference evidence="13" key="1">
    <citation type="journal article" date="2014" name="Int. J. Syst. Evol. Microbiol.">
        <title>Complete genome sequence of Corynebacterium casei LMG S-19264T (=DSM 44701T), isolated from a smear-ripened cheese.</title>
        <authorList>
            <consortium name="US DOE Joint Genome Institute (JGI-PGF)"/>
            <person name="Walter F."/>
            <person name="Albersmeier A."/>
            <person name="Kalinowski J."/>
            <person name="Ruckert C."/>
        </authorList>
    </citation>
    <scope>NUCLEOTIDE SEQUENCE</scope>
    <source>
        <strain evidence="13">JCM 3091</strain>
    </source>
</reference>
<dbReference type="GO" id="GO:0003979">
    <property type="term" value="F:UDP-glucose 6-dehydrogenase activity"/>
    <property type="evidence" value="ECO:0007669"/>
    <property type="project" value="UniProtKB-EC"/>
</dbReference>
<comment type="similarity">
    <text evidence="2 7">Belongs to the UDP-glucose/GDP-mannose dehydrogenase family.</text>
</comment>
<feature type="active site" description="Nucleophile" evidence="8">
    <location>
        <position position="295"/>
    </location>
</feature>
<dbReference type="SUPFAM" id="SSF52413">
    <property type="entry name" value="UDP-glucose/GDP-mannose dehydrogenase C-terminal domain"/>
    <property type="match status" value="1"/>
</dbReference>
<protein>
    <recommendedName>
        <fullName evidence="3 7">UDP-glucose 6-dehydrogenase</fullName>
        <ecNumber evidence="3 7">1.1.1.22</ecNumber>
    </recommendedName>
</protein>
<gene>
    <name evidence="13" type="ORF">GCM10010124_04450</name>
</gene>
<dbReference type="Pfam" id="PF03721">
    <property type="entry name" value="UDPG_MGDP_dh_N"/>
    <property type="match status" value="1"/>
</dbReference>
<dbReference type="InterPro" id="IPR036220">
    <property type="entry name" value="UDP-Glc/GDP-Man_DH_C_sf"/>
</dbReference>
<evidence type="ECO:0000256" key="9">
    <source>
        <dbReference type="PIRSR" id="PIRSR500134-2"/>
    </source>
</evidence>
<feature type="binding site" evidence="10">
    <location>
        <position position="147"/>
    </location>
    <ligand>
        <name>NAD(+)</name>
        <dbReference type="ChEBI" id="CHEBI:57540"/>
    </ligand>
</feature>
<evidence type="ECO:0000256" key="5">
    <source>
        <dbReference type="ARBA" id="ARBA00023027"/>
    </source>
</evidence>
<feature type="binding site" evidence="9">
    <location>
        <position position="239"/>
    </location>
    <ligand>
        <name>substrate</name>
    </ligand>
</feature>
<dbReference type="PANTHER" id="PTHR43750:SF3">
    <property type="entry name" value="UDP-GLUCOSE 6-DEHYDROGENASE TUAD"/>
    <property type="match status" value="1"/>
</dbReference>
<dbReference type="Gene3D" id="3.40.50.720">
    <property type="entry name" value="NAD(P)-binding Rossmann-like Domain"/>
    <property type="match status" value="2"/>
</dbReference>
<dbReference type="Proteomes" id="UP000662200">
    <property type="component" value="Unassembled WGS sequence"/>
</dbReference>
<dbReference type="RefSeq" id="WP_189112430.1">
    <property type="nucleotide sequence ID" value="NZ_BMQC01000001.1"/>
</dbReference>
<evidence type="ECO:0000256" key="8">
    <source>
        <dbReference type="PIRSR" id="PIRSR500134-1"/>
    </source>
</evidence>
<evidence type="ECO:0000313" key="14">
    <source>
        <dbReference type="Proteomes" id="UP000662200"/>
    </source>
</evidence>
<dbReference type="PANTHER" id="PTHR43750">
    <property type="entry name" value="UDP-GLUCOSE 6-DEHYDROGENASE TUAD"/>
    <property type="match status" value="1"/>
</dbReference>
<dbReference type="PIRSF" id="PIRSF000124">
    <property type="entry name" value="UDPglc_GDPman_dh"/>
    <property type="match status" value="1"/>
</dbReference>
<accession>A0A8J3BE64</accession>
<feature type="binding site" evidence="9">
    <location>
        <position position="292"/>
    </location>
    <ligand>
        <name>substrate</name>
    </ligand>
</feature>
<proteinExistence type="inferred from homology"/>
<name>A0A8J3BE64_9ACTN</name>
<feature type="compositionally biased region" description="Low complexity" evidence="11">
    <location>
        <begin position="1"/>
        <end position="11"/>
    </location>
</feature>
<dbReference type="GO" id="GO:0051287">
    <property type="term" value="F:NAD binding"/>
    <property type="evidence" value="ECO:0007669"/>
    <property type="project" value="InterPro"/>
</dbReference>
<dbReference type="AlphaFoldDB" id="A0A8J3BE64"/>
<dbReference type="InterPro" id="IPR036291">
    <property type="entry name" value="NAD(P)-bd_dom_sf"/>
</dbReference>
<dbReference type="InterPro" id="IPR028357">
    <property type="entry name" value="UDPglc_DH_bac"/>
</dbReference>
<feature type="binding site" evidence="10">
    <location>
        <position position="298"/>
    </location>
    <ligand>
        <name>NAD(+)</name>
        <dbReference type="ChEBI" id="CHEBI:57540"/>
    </ligand>
</feature>
<reference evidence="13" key="2">
    <citation type="submission" date="2020-09" db="EMBL/GenBank/DDBJ databases">
        <authorList>
            <person name="Sun Q."/>
            <person name="Ohkuma M."/>
        </authorList>
    </citation>
    <scope>NUCLEOTIDE SEQUENCE</scope>
    <source>
        <strain evidence="13">JCM 3091</strain>
    </source>
</reference>
<dbReference type="PIRSF" id="PIRSF500134">
    <property type="entry name" value="UDPglc_DH_bac"/>
    <property type="match status" value="1"/>
</dbReference>
<feature type="domain" description="UDP-glucose/GDP-mannose dehydrogenase C-terminal" evidence="12">
    <location>
        <begin position="358"/>
        <end position="459"/>
    </location>
</feature>
<feature type="binding site" evidence="10">
    <location>
        <position position="55"/>
    </location>
    <ligand>
        <name>NAD(+)</name>
        <dbReference type="ChEBI" id="CHEBI:57540"/>
    </ligand>
</feature>
<evidence type="ECO:0000256" key="2">
    <source>
        <dbReference type="ARBA" id="ARBA00006601"/>
    </source>
</evidence>
<dbReference type="SUPFAM" id="SSF48179">
    <property type="entry name" value="6-phosphogluconate dehydrogenase C-terminal domain-like"/>
    <property type="match status" value="1"/>
</dbReference>
<dbReference type="EMBL" id="BMQC01000001">
    <property type="protein sequence ID" value="GGK14956.1"/>
    <property type="molecule type" value="Genomic_DNA"/>
</dbReference>
<dbReference type="SMART" id="SM00984">
    <property type="entry name" value="UDPG_MGDP_dh_C"/>
    <property type="match status" value="1"/>
</dbReference>
<dbReference type="Pfam" id="PF03720">
    <property type="entry name" value="UDPG_MGDP_dh_C"/>
    <property type="match status" value="1"/>
</dbReference>
<dbReference type="InterPro" id="IPR014026">
    <property type="entry name" value="UDP-Glc/GDP-Man_DH_dimer"/>
</dbReference>
<feature type="binding site" evidence="10">
    <location>
        <position position="60"/>
    </location>
    <ligand>
        <name>NAD(+)</name>
        <dbReference type="ChEBI" id="CHEBI:57540"/>
    </ligand>
</feature>
<organism evidence="13 14">
    <name type="scientific">Pilimelia terevasa</name>
    <dbReference type="NCBI Taxonomy" id="53372"/>
    <lineage>
        <taxon>Bacteria</taxon>
        <taxon>Bacillati</taxon>
        <taxon>Actinomycetota</taxon>
        <taxon>Actinomycetes</taxon>
        <taxon>Micromonosporales</taxon>
        <taxon>Micromonosporaceae</taxon>
        <taxon>Pilimelia</taxon>
    </lineage>
</organism>
<keyword evidence="5 7" id="KW-0520">NAD</keyword>
<feature type="binding site" evidence="9">
    <location>
        <position position="365"/>
    </location>
    <ligand>
        <name>substrate</name>
    </ligand>
</feature>
<dbReference type="Gene3D" id="1.20.5.100">
    <property type="entry name" value="Cytochrome c1, transmembrane anchor, C-terminal"/>
    <property type="match status" value="1"/>
</dbReference>
<keyword evidence="14" id="KW-1185">Reference proteome</keyword>
<dbReference type="UniPathway" id="UPA00038">
    <property type="reaction ID" value="UER00491"/>
</dbReference>
<keyword evidence="4 7" id="KW-0560">Oxidoreductase</keyword>
<comment type="caution">
    <text evidence="13">The sequence shown here is derived from an EMBL/GenBank/DDBJ whole genome shotgun (WGS) entry which is preliminary data.</text>
</comment>
<evidence type="ECO:0000313" key="13">
    <source>
        <dbReference type="EMBL" id="GGK14956.1"/>
    </source>
</evidence>
<evidence type="ECO:0000259" key="12">
    <source>
        <dbReference type="SMART" id="SM00984"/>
    </source>
</evidence>
<evidence type="ECO:0000256" key="7">
    <source>
        <dbReference type="PIRNR" id="PIRNR000124"/>
    </source>
</evidence>